<feature type="compositionally biased region" description="Polar residues" evidence="1">
    <location>
        <begin position="10"/>
        <end position="25"/>
    </location>
</feature>
<evidence type="ECO:0000256" key="1">
    <source>
        <dbReference type="SAM" id="MobiDB-lite"/>
    </source>
</evidence>
<keyword evidence="3" id="KW-1185">Reference proteome</keyword>
<name>A0A066XQQ7_COLSU</name>
<proteinExistence type="predicted"/>
<sequence>MPVSDDETKGNATTDHPVLPTSNCDDSGHLALTDQKDASLLAPMVSVTHTKKASSNQLIVQCKVKNNALESLATAGGVVSYQEKIMYLTVAHVFNPSNRVREDLSKVSSTDPHEEGDEIEMTGLSDFGDEEEEDNLGVADITCQG</sequence>
<dbReference type="Proteomes" id="UP000027238">
    <property type="component" value="Unassembled WGS sequence"/>
</dbReference>
<feature type="region of interest" description="Disordered" evidence="1">
    <location>
        <begin position="99"/>
        <end position="145"/>
    </location>
</feature>
<feature type="non-terminal residue" evidence="2">
    <location>
        <position position="145"/>
    </location>
</feature>
<dbReference type="EMBL" id="JMSE01000734">
    <property type="protein sequence ID" value="KDN68086.1"/>
    <property type="molecule type" value="Genomic_DNA"/>
</dbReference>
<accession>A0A066XQQ7</accession>
<dbReference type="AlphaFoldDB" id="A0A066XQQ7"/>
<dbReference type="HOGENOM" id="CLU_1791441_0_0_1"/>
<feature type="region of interest" description="Disordered" evidence="1">
    <location>
        <begin position="1"/>
        <end position="27"/>
    </location>
</feature>
<comment type="caution">
    <text evidence="2">The sequence shown here is derived from an EMBL/GenBank/DDBJ whole genome shotgun (WGS) entry which is preliminary data.</text>
</comment>
<gene>
    <name evidence="2" type="ORF">CSUB01_12620</name>
</gene>
<protein>
    <submittedName>
        <fullName evidence="2">Uncharacterized protein</fullName>
    </submittedName>
</protein>
<evidence type="ECO:0000313" key="3">
    <source>
        <dbReference type="Proteomes" id="UP000027238"/>
    </source>
</evidence>
<evidence type="ECO:0000313" key="2">
    <source>
        <dbReference type="EMBL" id="KDN68086.1"/>
    </source>
</evidence>
<reference evidence="3" key="1">
    <citation type="journal article" date="2014" name="Genome Announc.">
        <title>Draft genome sequence of Colletotrichum sublineola, a destructive pathogen of cultivated sorghum.</title>
        <authorList>
            <person name="Baroncelli R."/>
            <person name="Sanz-Martin J.M."/>
            <person name="Rech G.E."/>
            <person name="Sukno S.A."/>
            <person name="Thon M.R."/>
        </authorList>
    </citation>
    <scope>NUCLEOTIDE SEQUENCE [LARGE SCALE GENOMIC DNA]</scope>
    <source>
        <strain evidence="3">TX430BB</strain>
    </source>
</reference>
<organism evidence="2 3">
    <name type="scientific">Colletotrichum sublineola</name>
    <name type="common">Sorghum anthracnose fungus</name>
    <dbReference type="NCBI Taxonomy" id="1173701"/>
    <lineage>
        <taxon>Eukaryota</taxon>
        <taxon>Fungi</taxon>
        <taxon>Dikarya</taxon>
        <taxon>Ascomycota</taxon>
        <taxon>Pezizomycotina</taxon>
        <taxon>Sordariomycetes</taxon>
        <taxon>Hypocreomycetidae</taxon>
        <taxon>Glomerellales</taxon>
        <taxon>Glomerellaceae</taxon>
        <taxon>Colletotrichum</taxon>
        <taxon>Colletotrichum graminicola species complex</taxon>
    </lineage>
</organism>